<feature type="domain" description="THAP-type" evidence="6">
    <location>
        <begin position="45"/>
        <end position="137"/>
    </location>
</feature>
<dbReference type="Pfam" id="PF05485">
    <property type="entry name" value="THAP"/>
    <property type="match status" value="1"/>
</dbReference>
<gene>
    <name evidence="8" type="primary">LOC112452800</name>
</gene>
<name>A0A6J1PHC0_9HYME</name>
<keyword evidence="1" id="KW-0479">Metal-binding</keyword>
<proteinExistence type="predicted"/>
<sequence>MVLEDRCNNFEDAQSSFSLTNQNFIQDAKSNMAPPIIFYFCGEAMPTCCIKNCKNRTNHNGTKGIKYFTFPKETSIRQQWLNACQRKETDMNVDSARICAIHFDENCLVLEKTKPRLQNKPAKEVLRLKQGSVPTLNLEKKRKDMSQSKEDNKKIKVPVKSFVPTYTELVQYAQQKQRLSQEEIVINVETNKTQDMEEVAKNINKAAIQSMEEQNKTVQQE</sequence>
<accession>A0A6J1PHC0</accession>
<dbReference type="GO" id="GO:0043565">
    <property type="term" value="F:sequence-specific DNA binding"/>
    <property type="evidence" value="ECO:0007669"/>
    <property type="project" value="InterPro"/>
</dbReference>
<protein>
    <submittedName>
        <fullName evidence="8">Uncharacterized protein LOC112452800</fullName>
    </submittedName>
</protein>
<feature type="non-terminal residue" evidence="8">
    <location>
        <position position="221"/>
    </location>
</feature>
<dbReference type="GeneID" id="112452800"/>
<dbReference type="PANTHER" id="PTHR46600">
    <property type="entry name" value="THAP DOMAIN-CONTAINING"/>
    <property type="match status" value="1"/>
</dbReference>
<dbReference type="SMART" id="SM00980">
    <property type="entry name" value="THAP"/>
    <property type="match status" value="1"/>
</dbReference>
<dbReference type="Proteomes" id="UP000504618">
    <property type="component" value="Unplaced"/>
</dbReference>
<reference evidence="8" key="1">
    <citation type="submission" date="2025-08" db="UniProtKB">
        <authorList>
            <consortium name="RefSeq"/>
        </authorList>
    </citation>
    <scope>IDENTIFICATION</scope>
    <source>
        <tissue evidence="8">Whole body</tissue>
    </source>
</reference>
<dbReference type="InterPro" id="IPR038441">
    <property type="entry name" value="THAP_Znf_sf"/>
</dbReference>
<dbReference type="OrthoDB" id="7574697at2759"/>
<dbReference type="SMART" id="SM00692">
    <property type="entry name" value="DM3"/>
    <property type="match status" value="1"/>
</dbReference>
<evidence type="ECO:0000313" key="8">
    <source>
        <dbReference type="RefSeq" id="XP_024868967.1"/>
    </source>
</evidence>
<keyword evidence="3" id="KW-0862">Zinc</keyword>
<keyword evidence="4 5" id="KW-0238">DNA-binding</keyword>
<evidence type="ECO:0000256" key="4">
    <source>
        <dbReference type="ARBA" id="ARBA00023125"/>
    </source>
</evidence>
<evidence type="ECO:0000256" key="5">
    <source>
        <dbReference type="PROSITE-ProRule" id="PRU00309"/>
    </source>
</evidence>
<keyword evidence="2 5" id="KW-0863">Zinc-finger</keyword>
<dbReference type="InterPro" id="IPR006612">
    <property type="entry name" value="THAP_Znf"/>
</dbReference>
<keyword evidence="7" id="KW-1185">Reference proteome</keyword>
<dbReference type="GO" id="GO:0008270">
    <property type="term" value="F:zinc ion binding"/>
    <property type="evidence" value="ECO:0007669"/>
    <property type="project" value="UniProtKB-KW"/>
</dbReference>
<organism evidence="7 8">
    <name type="scientific">Temnothorax curvispinosus</name>
    <dbReference type="NCBI Taxonomy" id="300111"/>
    <lineage>
        <taxon>Eukaryota</taxon>
        <taxon>Metazoa</taxon>
        <taxon>Ecdysozoa</taxon>
        <taxon>Arthropoda</taxon>
        <taxon>Hexapoda</taxon>
        <taxon>Insecta</taxon>
        <taxon>Pterygota</taxon>
        <taxon>Neoptera</taxon>
        <taxon>Endopterygota</taxon>
        <taxon>Hymenoptera</taxon>
        <taxon>Apocrita</taxon>
        <taxon>Aculeata</taxon>
        <taxon>Formicoidea</taxon>
        <taxon>Formicidae</taxon>
        <taxon>Myrmicinae</taxon>
        <taxon>Temnothorax</taxon>
    </lineage>
</organism>
<evidence type="ECO:0000313" key="7">
    <source>
        <dbReference type="Proteomes" id="UP000504618"/>
    </source>
</evidence>
<evidence type="ECO:0000256" key="3">
    <source>
        <dbReference type="ARBA" id="ARBA00022833"/>
    </source>
</evidence>
<dbReference type="Gene3D" id="6.20.210.20">
    <property type="entry name" value="THAP domain"/>
    <property type="match status" value="1"/>
</dbReference>
<evidence type="ECO:0000259" key="6">
    <source>
        <dbReference type="PROSITE" id="PS50950"/>
    </source>
</evidence>
<evidence type="ECO:0000256" key="2">
    <source>
        <dbReference type="ARBA" id="ARBA00022771"/>
    </source>
</evidence>
<dbReference type="AlphaFoldDB" id="A0A6J1PHC0"/>
<dbReference type="SUPFAM" id="SSF57716">
    <property type="entry name" value="Glucocorticoid receptor-like (DNA-binding domain)"/>
    <property type="match status" value="1"/>
</dbReference>
<evidence type="ECO:0000256" key="1">
    <source>
        <dbReference type="ARBA" id="ARBA00022723"/>
    </source>
</evidence>
<dbReference type="InterPro" id="IPR026516">
    <property type="entry name" value="THAP1/10"/>
</dbReference>
<dbReference type="RefSeq" id="XP_024868967.1">
    <property type="nucleotide sequence ID" value="XM_025013199.1"/>
</dbReference>
<dbReference type="PROSITE" id="PS50950">
    <property type="entry name" value="ZF_THAP"/>
    <property type="match status" value="1"/>
</dbReference>
<dbReference type="PANTHER" id="PTHR46600:SF11">
    <property type="entry name" value="THAP DOMAIN-CONTAINING PROTEIN 10"/>
    <property type="match status" value="1"/>
</dbReference>